<dbReference type="PANTHER" id="PTHR36435">
    <property type="entry name" value="SLR1288 PROTEIN"/>
    <property type="match status" value="1"/>
</dbReference>
<dbReference type="AlphaFoldDB" id="A0AAJ6B6R1"/>
<keyword evidence="1" id="KW-1133">Transmembrane helix</keyword>
<evidence type="ECO:0000313" key="3">
    <source>
        <dbReference type="EMBL" id="WEK14946.1"/>
    </source>
</evidence>
<feature type="transmembrane region" description="Helical" evidence="1">
    <location>
        <begin position="54"/>
        <end position="84"/>
    </location>
</feature>
<gene>
    <name evidence="3" type="ORF">P0Y48_07080</name>
</gene>
<dbReference type="InterPro" id="IPR003675">
    <property type="entry name" value="Rce1/LyrA-like_dom"/>
</dbReference>
<feature type="transmembrane region" description="Helical" evidence="1">
    <location>
        <begin position="305"/>
        <end position="326"/>
    </location>
</feature>
<feature type="transmembrane region" description="Helical" evidence="1">
    <location>
        <begin position="275"/>
        <end position="293"/>
    </location>
</feature>
<feature type="transmembrane region" description="Helical" evidence="1">
    <location>
        <begin position="108"/>
        <end position="130"/>
    </location>
</feature>
<feature type="transmembrane region" description="Helical" evidence="1">
    <location>
        <begin position="150"/>
        <end position="172"/>
    </location>
</feature>
<dbReference type="EMBL" id="CP119321">
    <property type="protein sequence ID" value="WEK14946.1"/>
    <property type="molecule type" value="Genomic_DNA"/>
</dbReference>
<keyword evidence="1" id="KW-0812">Transmembrane</keyword>
<evidence type="ECO:0000256" key="1">
    <source>
        <dbReference type="SAM" id="Phobius"/>
    </source>
</evidence>
<organism evidence="3 4">
    <name type="scientific">Candidatus Microbacterium phytovorans</name>
    <dbReference type="NCBI Taxonomy" id="3121374"/>
    <lineage>
        <taxon>Bacteria</taxon>
        <taxon>Bacillati</taxon>
        <taxon>Actinomycetota</taxon>
        <taxon>Actinomycetes</taxon>
        <taxon>Micrococcales</taxon>
        <taxon>Microbacteriaceae</taxon>
        <taxon>Microbacterium</taxon>
    </lineage>
</organism>
<accession>A0AAJ6B6R1</accession>
<reference evidence="3" key="1">
    <citation type="submission" date="2023-03" db="EMBL/GenBank/DDBJ databases">
        <title>Andean soil-derived lignocellulolytic bacterial consortium as a source of novel taxa and putative plastic-active enzymes.</title>
        <authorList>
            <person name="Diaz-Garcia L."/>
            <person name="Chuvochina M."/>
            <person name="Feuerriegel G."/>
            <person name="Bunk B."/>
            <person name="Sproer C."/>
            <person name="Streit W.R."/>
            <person name="Rodriguez L.M."/>
            <person name="Overmann J."/>
            <person name="Jimenez D.J."/>
        </authorList>
    </citation>
    <scope>NUCLEOTIDE SEQUENCE</scope>
    <source>
        <strain evidence="3">MAG 4610</strain>
    </source>
</reference>
<proteinExistence type="predicted"/>
<dbReference type="EC" id="3.4.-.-" evidence="3"/>
<sequence length="371" mass="38831">MTLPPEPTTVPAAPALVPAPAVAAPAVPKPLPVDAIVGGLAFHRLGFARRRRAWWTPLVTGLLAIAFYAVLTVVLGVFMVVAALTDPGFADRMLTLTTEVSFDLTEPLLVALLLLSIVIMLPSYVFASLIVQGGKLGFISSAAGRLRWRWLLLTTAAAAVVAVAMSGLSLLLPGGAEGVTDGSGLVAPDDNPSLWATLVVLLVLVPLQATAEEYIFRGYLMQAIGRWLRHPAFAILLPVPLFVLGHLYDPLGQLSVGVFAVAAGWLTWRTGGLEAAIALHVVNNLLAFLLGLAGLSDVNASSPGWASFVFSTLLVGVYTAVVEWLFRRSRLGRTVIVTPAPTPPYALASAPIAPSPGGGYAAESPSASRIV</sequence>
<feature type="transmembrane region" description="Helical" evidence="1">
    <location>
        <begin position="192"/>
        <end position="215"/>
    </location>
</feature>
<evidence type="ECO:0000313" key="4">
    <source>
        <dbReference type="Proteomes" id="UP001213972"/>
    </source>
</evidence>
<dbReference type="GO" id="GO:0080120">
    <property type="term" value="P:CAAX-box protein maturation"/>
    <property type="evidence" value="ECO:0007669"/>
    <property type="project" value="UniProtKB-ARBA"/>
</dbReference>
<dbReference type="Proteomes" id="UP001213972">
    <property type="component" value="Chromosome"/>
</dbReference>
<name>A0AAJ6B6R1_9MICO</name>
<evidence type="ECO:0000259" key="2">
    <source>
        <dbReference type="Pfam" id="PF02517"/>
    </source>
</evidence>
<feature type="domain" description="CAAX prenyl protease 2/Lysostaphin resistance protein A-like" evidence="2">
    <location>
        <begin position="196"/>
        <end position="286"/>
    </location>
</feature>
<dbReference type="GO" id="GO:0006508">
    <property type="term" value="P:proteolysis"/>
    <property type="evidence" value="ECO:0007669"/>
    <property type="project" value="UniProtKB-KW"/>
</dbReference>
<dbReference type="PANTHER" id="PTHR36435:SF1">
    <property type="entry name" value="CAAX AMINO TERMINAL PROTEASE FAMILY PROTEIN"/>
    <property type="match status" value="1"/>
</dbReference>
<protein>
    <submittedName>
        <fullName evidence="3">CPBP family glutamic-type intramembrane protease</fullName>
        <ecNumber evidence="3">3.4.-.-</ecNumber>
    </submittedName>
</protein>
<dbReference type="GO" id="GO:0004175">
    <property type="term" value="F:endopeptidase activity"/>
    <property type="evidence" value="ECO:0007669"/>
    <property type="project" value="UniProtKB-ARBA"/>
</dbReference>
<feature type="transmembrane region" description="Helical" evidence="1">
    <location>
        <begin position="251"/>
        <end position="268"/>
    </location>
</feature>
<keyword evidence="3" id="KW-0378">Hydrolase</keyword>
<keyword evidence="3" id="KW-0645">Protease</keyword>
<feature type="transmembrane region" description="Helical" evidence="1">
    <location>
        <begin position="227"/>
        <end position="245"/>
    </location>
</feature>
<dbReference type="Pfam" id="PF02517">
    <property type="entry name" value="Rce1-like"/>
    <property type="match status" value="1"/>
</dbReference>
<keyword evidence="1" id="KW-0472">Membrane</keyword>
<dbReference type="InterPro" id="IPR052710">
    <property type="entry name" value="CAAX_protease"/>
</dbReference>